<dbReference type="OrthoDB" id="4481821at2"/>
<feature type="compositionally biased region" description="Low complexity" evidence="3">
    <location>
        <begin position="214"/>
        <end position="223"/>
    </location>
</feature>
<comment type="similarity">
    <text evidence="1">Belongs to the short-chain dehydrogenases/reductases (SDR) family.</text>
</comment>
<dbReference type="CDD" id="cd05233">
    <property type="entry name" value="SDR_c"/>
    <property type="match status" value="1"/>
</dbReference>
<dbReference type="InterPro" id="IPR002347">
    <property type="entry name" value="SDR_fam"/>
</dbReference>
<dbReference type="Pfam" id="PF13561">
    <property type="entry name" value="adh_short_C2"/>
    <property type="match status" value="1"/>
</dbReference>
<evidence type="ECO:0000313" key="5">
    <source>
        <dbReference type="Proteomes" id="UP000309033"/>
    </source>
</evidence>
<accession>A0A5R8YJE3</accession>
<dbReference type="InterPro" id="IPR036291">
    <property type="entry name" value="NAD(P)-bd_dom_sf"/>
</dbReference>
<dbReference type="PRINTS" id="PR00081">
    <property type="entry name" value="GDHRDH"/>
</dbReference>
<name>A0A5R8YJE3_9ACTN</name>
<dbReference type="NCBIfam" id="NF009384">
    <property type="entry name" value="PRK12743.1"/>
    <property type="match status" value="1"/>
</dbReference>
<dbReference type="PROSITE" id="PS00061">
    <property type="entry name" value="ADH_SHORT"/>
    <property type="match status" value="1"/>
</dbReference>
<dbReference type="SUPFAM" id="SSF51735">
    <property type="entry name" value="NAD(P)-binding Rossmann-fold domains"/>
    <property type="match status" value="1"/>
</dbReference>
<dbReference type="PRINTS" id="PR00080">
    <property type="entry name" value="SDRFAMILY"/>
</dbReference>
<keyword evidence="2" id="KW-0560">Oxidoreductase</keyword>
<dbReference type="EMBL" id="VANP01000017">
    <property type="protein sequence ID" value="TLP52910.1"/>
    <property type="molecule type" value="Genomic_DNA"/>
</dbReference>
<feature type="region of interest" description="Disordered" evidence="3">
    <location>
        <begin position="199"/>
        <end position="223"/>
    </location>
</feature>
<dbReference type="GO" id="GO:0016491">
    <property type="term" value="F:oxidoreductase activity"/>
    <property type="evidence" value="ECO:0007669"/>
    <property type="project" value="UniProtKB-KW"/>
</dbReference>
<dbReference type="Gene3D" id="3.40.50.720">
    <property type="entry name" value="NAD(P)-binding Rossmann-like Domain"/>
    <property type="match status" value="1"/>
</dbReference>
<organism evidence="4 5">
    <name type="scientific">Microbispora triticiradicis</name>
    <dbReference type="NCBI Taxonomy" id="2200763"/>
    <lineage>
        <taxon>Bacteria</taxon>
        <taxon>Bacillati</taxon>
        <taxon>Actinomycetota</taxon>
        <taxon>Actinomycetes</taxon>
        <taxon>Streptosporangiales</taxon>
        <taxon>Streptosporangiaceae</taxon>
        <taxon>Microbispora</taxon>
    </lineage>
</organism>
<evidence type="ECO:0000256" key="3">
    <source>
        <dbReference type="SAM" id="MobiDB-lite"/>
    </source>
</evidence>
<comment type="caution">
    <text evidence="4">The sequence shown here is derived from an EMBL/GenBank/DDBJ whole genome shotgun (WGS) entry which is preliminary data.</text>
</comment>
<dbReference type="Proteomes" id="UP000309033">
    <property type="component" value="Unassembled WGS sequence"/>
</dbReference>
<reference evidence="4" key="1">
    <citation type="submission" date="2019-05" db="EMBL/GenBank/DDBJ databases">
        <title>Isolation, diversity and antifungal activity of Actinobacteria from wheat.</title>
        <authorList>
            <person name="Yu B."/>
        </authorList>
    </citation>
    <scope>NUCLEOTIDE SEQUENCE [LARGE SCALE GENOMIC DNA]</scope>
    <source>
        <strain evidence="4">NEAU-HEGS1-5</strain>
    </source>
</reference>
<dbReference type="PANTHER" id="PTHR43639:SF1">
    <property type="entry name" value="SHORT-CHAIN DEHYDROGENASE_REDUCTASE FAMILY PROTEIN"/>
    <property type="match status" value="1"/>
</dbReference>
<evidence type="ECO:0000313" key="4">
    <source>
        <dbReference type="EMBL" id="TLP52910.1"/>
    </source>
</evidence>
<dbReference type="PANTHER" id="PTHR43639">
    <property type="entry name" value="OXIDOREDUCTASE, SHORT-CHAIN DEHYDROGENASE/REDUCTASE FAMILY (AFU_ORTHOLOGUE AFUA_5G02870)"/>
    <property type="match status" value="1"/>
</dbReference>
<keyword evidence="5" id="KW-1185">Reference proteome</keyword>
<gene>
    <name evidence="4" type="ORF">FED44_31465</name>
</gene>
<evidence type="ECO:0000256" key="1">
    <source>
        <dbReference type="ARBA" id="ARBA00006484"/>
    </source>
</evidence>
<dbReference type="FunFam" id="3.40.50.720:FF:000084">
    <property type="entry name" value="Short-chain dehydrogenase reductase"/>
    <property type="match status" value="1"/>
</dbReference>
<sequence>MSEATAPISRFDYDKVAIVTGADSGIGRATAVALAAHGFDVGVTYHQDEKGARETAGQVVEQGRRAAVRRHDLTDPVTAAEVIDELAGELGGLGVLVNNAGTGTAEPLLDIGYDRWREVVAVDLDGPFLCSQRAARRMIERGAGGRIINVTSVHEEYPRLGAGPYCAAKGGLRMLSRTLALELARHGITVNTVAPGEIATPMTGQEDRPPRPGTRPGYPLGRPGDAREVAQVIAFLAGPASSYVTGASVFVDGGLGLMGPQAAGDADKDLWASA</sequence>
<evidence type="ECO:0000256" key="2">
    <source>
        <dbReference type="ARBA" id="ARBA00023002"/>
    </source>
</evidence>
<proteinExistence type="inferred from homology"/>
<dbReference type="InterPro" id="IPR020904">
    <property type="entry name" value="Sc_DH/Rdtase_CS"/>
</dbReference>
<protein>
    <submittedName>
        <fullName evidence="4">SDR family oxidoreductase</fullName>
    </submittedName>
</protein>
<dbReference type="AlphaFoldDB" id="A0A5R8YJE3"/>